<dbReference type="AlphaFoldDB" id="A0A194W104"/>
<sequence length="433" mass="50013">MSQQVGEDLYQVADDSEPEFRAPPPPHPLNLNFTDHFILMDGAKNGHNEILQTQNKYSPTGESIQLAILRTLTADMLPISPRLPDVQKTSILPFHYDWYFWNGALHTGEERFPSSASSSWNLLMAFLRSRHYIRLPLLHDTWDVSLVLSRWWQARHSLWVRGQRTSKPWSEFDASELRNPQRIRRLYTDFLTSSARFDALRVRPLYKEMAPQMPARLCRHLLALIGLFGWIQTFRYHPLFGLSTMIYCLHSYHNKYTGLAKNYQFIGRKAYSRFLEDHLRYGFDFFAWIIVNKEPRITREDTADVKSVGECVQDLKDRTRCLELGLSATEQGFMDMEERTSSLEEGLSRLEQHDTEAHDDLLARLEQRMGDVEKGVQAVEQTLSGTYINGTNSDADTDVGGGDWLHFSQRVLDIEKRLASVEQGLAGVEARNI</sequence>
<proteinExistence type="predicted"/>
<dbReference type="OrthoDB" id="2157530at2759"/>
<organism evidence="1 2">
    <name type="scientific">Cytospora mali</name>
    <name type="common">Apple Valsa canker fungus</name>
    <name type="synonym">Valsa mali</name>
    <dbReference type="NCBI Taxonomy" id="578113"/>
    <lineage>
        <taxon>Eukaryota</taxon>
        <taxon>Fungi</taxon>
        <taxon>Dikarya</taxon>
        <taxon>Ascomycota</taxon>
        <taxon>Pezizomycotina</taxon>
        <taxon>Sordariomycetes</taxon>
        <taxon>Sordariomycetidae</taxon>
        <taxon>Diaporthales</taxon>
        <taxon>Cytosporaceae</taxon>
        <taxon>Cytospora</taxon>
    </lineage>
</organism>
<accession>A0A194W104</accession>
<evidence type="ECO:0000313" key="2">
    <source>
        <dbReference type="Proteomes" id="UP000078559"/>
    </source>
</evidence>
<gene>
    <name evidence="1" type="ORF">VM1G_04806</name>
</gene>
<name>A0A194W104_CYTMA</name>
<dbReference type="EMBL" id="CM003102">
    <property type="protein sequence ID" value="KUI69793.1"/>
    <property type="molecule type" value="Genomic_DNA"/>
</dbReference>
<dbReference type="Proteomes" id="UP000078559">
    <property type="component" value="Chromosome 5"/>
</dbReference>
<evidence type="ECO:0000313" key="1">
    <source>
        <dbReference type="EMBL" id="KUI69793.1"/>
    </source>
</evidence>
<protein>
    <submittedName>
        <fullName evidence="1">Uncharacterized protein</fullName>
    </submittedName>
</protein>
<reference evidence="1" key="1">
    <citation type="submission" date="2014-12" db="EMBL/GenBank/DDBJ databases">
        <title>Genome Sequence of Valsa Canker Pathogens Uncovers a Specific Adaption of Colonization on Woody Bark.</title>
        <authorList>
            <person name="Yin Z."/>
            <person name="Liu H."/>
            <person name="Gao X."/>
            <person name="Li Z."/>
            <person name="Song N."/>
            <person name="Ke X."/>
            <person name="Dai Q."/>
            <person name="Wu Y."/>
            <person name="Sun Y."/>
            <person name="Xu J.-R."/>
            <person name="Kang Z.K."/>
            <person name="Wang L."/>
            <person name="Huang L."/>
        </authorList>
    </citation>
    <scope>NUCLEOTIDE SEQUENCE [LARGE SCALE GENOMIC DNA]</scope>
    <source>
        <strain evidence="1">03-8</strain>
    </source>
</reference>
<keyword evidence="2" id="KW-1185">Reference proteome</keyword>